<dbReference type="AlphaFoldDB" id="A0A381KN41"/>
<protein>
    <submittedName>
        <fullName evidence="1">Uncharacterized protein</fullName>
    </submittedName>
</protein>
<reference evidence="1 2" key="1">
    <citation type="submission" date="2018-06" db="EMBL/GenBank/DDBJ databases">
        <authorList>
            <consortium name="Pathogen Informatics"/>
            <person name="Doyle S."/>
        </authorList>
    </citation>
    <scope>NUCLEOTIDE SEQUENCE [LARGE SCALE GENOMIC DNA]</scope>
    <source>
        <strain evidence="1 2">NCTC12119</strain>
    </source>
</reference>
<gene>
    <name evidence="1" type="ORF">NCTC12119_04813</name>
</gene>
<proteinExistence type="predicted"/>
<dbReference type="RefSeq" id="WP_115632025.1">
    <property type="nucleotide sequence ID" value="NZ_UIGI01000002.1"/>
</dbReference>
<name>A0A381KN41_9ENTR</name>
<evidence type="ECO:0000313" key="1">
    <source>
        <dbReference type="EMBL" id="SUY92784.1"/>
    </source>
</evidence>
<dbReference type="EMBL" id="UIGI01000002">
    <property type="protein sequence ID" value="SUY92784.1"/>
    <property type="molecule type" value="Genomic_DNA"/>
</dbReference>
<accession>A0A381KN41</accession>
<sequence length="125" mass="13525">MSFLDSINEVRISGVVVSIKVKAIADGCCGALLKLKQSMSVDVDGEKIERESCIQIKVPPELYSTKFADIEQGDEVLISGVLVVDNVIINGREQPLGYMRVLATSINAHLPKPAKGFGCSTFKQN</sequence>
<organism evidence="1 2">
    <name type="scientific">Buttiauxella agrestis</name>
    <dbReference type="NCBI Taxonomy" id="82977"/>
    <lineage>
        <taxon>Bacteria</taxon>
        <taxon>Pseudomonadati</taxon>
        <taxon>Pseudomonadota</taxon>
        <taxon>Gammaproteobacteria</taxon>
        <taxon>Enterobacterales</taxon>
        <taxon>Enterobacteriaceae</taxon>
        <taxon>Buttiauxella</taxon>
    </lineage>
</organism>
<evidence type="ECO:0000313" key="2">
    <source>
        <dbReference type="Proteomes" id="UP000255528"/>
    </source>
</evidence>
<dbReference type="Proteomes" id="UP000255528">
    <property type="component" value="Unassembled WGS sequence"/>
</dbReference>